<proteinExistence type="predicted"/>
<feature type="transmembrane region" description="Helical" evidence="1">
    <location>
        <begin position="45"/>
        <end position="64"/>
    </location>
</feature>
<evidence type="ECO:0000256" key="1">
    <source>
        <dbReference type="SAM" id="Phobius"/>
    </source>
</evidence>
<feature type="transmembrane region" description="Helical" evidence="1">
    <location>
        <begin position="71"/>
        <end position="93"/>
    </location>
</feature>
<organism evidence="2 3">
    <name type="scientific">[Haemophilus] felis</name>
    <dbReference type="NCBI Taxonomy" id="123822"/>
    <lineage>
        <taxon>Bacteria</taxon>
        <taxon>Pseudomonadati</taxon>
        <taxon>Pseudomonadota</taxon>
        <taxon>Gammaproteobacteria</taxon>
        <taxon>Pasteurellales</taxon>
        <taxon>Pasteurellaceae</taxon>
    </lineage>
</organism>
<dbReference type="AlphaFoldDB" id="A0A1T0BC78"/>
<accession>A0A1T0BC78</accession>
<dbReference type="Pfam" id="PF09600">
    <property type="entry name" value="Cyd_oper_YbgE"/>
    <property type="match status" value="1"/>
</dbReference>
<keyword evidence="1" id="KW-0472">Membrane</keyword>
<dbReference type="InterPro" id="IPR011846">
    <property type="entry name" value="Cyd_oper_YbgE"/>
</dbReference>
<gene>
    <name evidence="2" type="ORF">B0188_00545</name>
</gene>
<name>A0A1T0BC78_9PAST</name>
<dbReference type="STRING" id="123822.B0188_00545"/>
<reference evidence="2 3" key="1">
    <citation type="submission" date="2017-02" db="EMBL/GenBank/DDBJ databases">
        <title>Draft genome sequence of Haemophilus felis CCUG 31170 type strain.</title>
        <authorList>
            <person name="Engstrom-Jakobsson H."/>
            <person name="Salva-Serra F."/>
            <person name="Thorell K."/>
            <person name="Gonzales-Siles L."/>
            <person name="Karlsson R."/>
            <person name="Boulund F."/>
            <person name="Engstrand L."/>
            <person name="Kristiansson E."/>
            <person name="Moore E."/>
        </authorList>
    </citation>
    <scope>NUCLEOTIDE SEQUENCE [LARGE SCALE GENOMIC DNA]</scope>
    <source>
        <strain evidence="2 3">CCUG 31170</strain>
    </source>
</reference>
<dbReference type="EMBL" id="MUYB01000001">
    <property type="protein sequence ID" value="OOS07596.1"/>
    <property type="molecule type" value="Genomic_DNA"/>
</dbReference>
<dbReference type="NCBIfam" id="TIGR02112">
    <property type="entry name" value="cyd_oper_ybgE"/>
    <property type="match status" value="1"/>
</dbReference>
<protein>
    <submittedName>
        <fullName evidence="2">Cyd operon protein YbgE</fullName>
    </submittedName>
</protein>
<comment type="caution">
    <text evidence="2">The sequence shown here is derived from an EMBL/GenBank/DDBJ whole genome shotgun (WGS) entry which is preliminary data.</text>
</comment>
<keyword evidence="1" id="KW-0812">Transmembrane</keyword>
<evidence type="ECO:0000313" key="3">
    <source>
        <dbReference type="Proteomes" id="UP000190023"/>
    </source>
</evidence>
<keyword evidence="3" id="KW-1185">Reference proteome</keyword>
<evidence type="ECO:0000313" key="2">
    <source>
        <dbReference type="EMBL" id="OOS07596.1"/>
    </source>
</evidence>
<keyword evidence="1" id="KW-1133">Transmembrane helix</keyword>
<dbReference type="OrthoDB" id="5681350at2"/>
<feature type="transmembrane region" description="Helical" evidence="1">
    <location>
        <begin position="12"/>
        <end position="33"/>
    </location>
</feature>
<sequence>MINSAYQLFNKGSFRTLSFLLAIVITICFFFNINQFSTNLRSAHPSAILFIIWSLGIGWSHGIGFEIRNAFFKLIFMPVLGYVGMFLAIYLSWLS</sequence>
<dbReference type="Proteomes" id="UP000190023">
    <property type="component" value="Unassembled WGS sequence"/>
</dbReference>